<keyword evidence="2" id="KW-0813">Transport</keyword>
<evidence type="ECO:0000313" key="6">
    <source>
        <dbReference type="Proteomes" id="UP000054363"/>
    </source>
</evidence>
<reference evidence="5 6" key="1">
    <citation type="submission" date="2014-06" db="EMBL/GenBank/DDBJ databases">
        <title>The draft genome sequence of Idiomarina salinarum ISL-52.</title>
        <authorList>
            <person name="Du J."/>
            <person name="Shao Z."/>
        </authorList>
    </citation>
    <scope>NUCLEOTIDE SEQUENCE [LARGE SCALE GENOMIC DNA]</scope>
    <source>
        <strain evidence="5 6">ISL-52</strain>
    </source>
</reference>
<keyword evidence="6" id="KW-1185">Reference proteome</keyword>
<keyword evidence="3" id="KW-0732">Signal</keyword>
<dbReference type="STRING" id="435908.IDSA_07160"/>
<proteinExistence type="predicted"/>
<keyword evidence="4" id="KW-0653">Protein transport</keyword>
<dbReference type="InterPro" id="IPR004564">
    <property type="entry name" value="OM_lipoprot_carrier_LolA-like"/>
</dbReference>
<name>A0A094IUS3_9GAMM</name>
<dbReference type="Gene3D" id="2.50.20.10">
    <property type="entry name" value="Lipoprotein localisation LolA/LolB/LppX"/>
    <property type="match status" value="1"/>
</dbReference>
<organism evidence="5 6">
    <name type="scientific">Pseudidiomarina salinarum</name>
    <dbReference type="NCBI Taxonomy" id="435908"/>
    <lineage>
        <taxon>Bacteria</taxon>
        <taxon>Pseudomonadati</taxon>
        <taxon>Pseudomonadota</taxon>
        <taxon>Gammaproteobacteria</taxon>
        <taxon>Alteromonadales</taxon>
        <taxon>Idiomarinaceae</taxon>
        <taxon>Pseudidiomarina</taxon>
    </lineage>
</organism>
<evidence type="ECO:0000313" key="5">
    <source>
        <dbReference type="EMBL" id="KFZ30852.1"/>
    </source>
</evidence>
<dbReference type="InterPro" id="IPR029046">
    <property type="entry name" value="LolA/LolB/LppX"/>
</dbReference>
<evidence type="ECO:0000256" key="3">
    <source>
        <dbReference type="ARBA" id="ARBA00022729"/>
    </source>
</evidence>
<dbReference type="SUPFAM" id="SSF89392">
    <property type="entry name" value="Prokaryotic lipoproteins and lipoprotein localization factors"/>
    <property type="match status" value="1"/>
</dbReference>
<dbReference type="AlphaFoldDB" id="A0A094IUS3"/>
<dbReference type="OrthoDB" id="5768907at2"/>
<dbReference type="Proteomes" id="UP000054363">
    <property type="component" value="Unassembled WGS sequence"/>
</dbReference>
<evidence type="ECO:0000256" key="2">
    <source>
        <dbReference type="ARBA" id="ARBA00022448"/>
    </source>
</evidence>
<evidence type="ECO:0008006" key="7">
    <source>
        <dbReference type="Google" id="ProtNLM"/>
    </source>
</evidence>
<comment type="caution">
    <text evidence="5">The sequence shown here is derived from an EMBL/GenBank/DDBJ whole genome shotgun (WGS) entry which is preliminary data.</text>
</comment>
<accession>A0A094IUS3</accession>
<gene>
    <name evidence="5" type="ORF">IDSA_07160</name>
</gene>
<dbReference type="GO" id="GO:0015031">
    <property type="term" value="P:protein transport"/>
    <property type="evidence" value="ECO:0007669"/>
    <property type="project" value="UniProtKB-KW"/>
</dbReference>
<dbReference type="CDD" id="cd16325">
    <property type="entry name" value="LolA"/>
    <property type="match status" value="1"/>
</dbReference>
<evidence type="ECO:0000256" key="4">
    <source>
        <dbReference type="ARBA" id="ARBA00022927"/>
    </source>
</evidence>
<dbReference type="RefSeq" id="WP_034775373.1">
    <property type="nucleotide sequence ID" value="NZ_JPER01000003.1"/>
</dbReference>
<protein>
    <recommendedName>
        <fullName evidence="7">LolA family outer membrane lipoprotein-sorting protein</fullName>
    </recommendedName>
</protein>
<evidence type="ECO:0000256" key="1">
    <source>
        <dbReference type="ARBA" id="ARBA00011245"/>
    </source>
</evidence>
<sequence>MKLAFLAAFTLISGSVAEPLPAEKPSLSEFIKEQQLTLPALFRFEQTRTIQGLPRPLISKGTLNISEDNIEWRTTHPVQQLLVVSAEGIVDKHSDTNFRGSEIIARLLMAVLSGDVKKIERNFYYAIRQPCIELKPRNESVARFIQSIESCGSPKLDTIRLKEPAGNSSVIQLYYSDEASS</sequence>
<dbReference type="EMBL" id="JPER01000003">
    <property type="protein sequence ID" value="KFZ30852.1"/>
    <property type="molecule type" value="Genomic_DNA"/>
</dbReference>
<comment type="subunit">
    <text evidence="1">Monomer.</text>
</comment>
<dbReference type="eggNOG" id="COG2834">
    <property type="taxonomic scope" value="Bacteria"/>
</dbReference>